<dbReference type="InterPro" id="IPR002575">
    <property type="entry name" value="Aminoglycoside_PTrfase"/>
</dbReference>
<dbReference type="Proteomes" id="UP001301140">
    <property type="component" value="Unassembled WGS sequence"/>
</dbReference>
<dbReference type="PANTHER" id="PTHR21064:SF1">
    <property type="entry name" value="HYDROXYLYSINE KINASE"/>
    <property type="match status" value="1"/>
</dbReference>
<evidence type="ECO:0000256" key="8">
    <source>
        <dbReference type="ARBA" id="ARBA00040505"/>
    </source>
</evidence>
<dbReference type="PROSITE" id="PS00109">
    <property type="entry name" value="PROTEIN_KINASE_TYR"/>
    <property type="match status" value="1"/>
</dbReference>
<dbReference type="EMBL" id="JARGEQ010000095">
    <property type="protein sequence ID" value="MDF1586811.1"/>
    <property type="molecule type" value="Genomic_DNA"/>
</dbReference>
<dbReference type="InterPro" id="IPR011009">
    <property type="entry name" value="Kinase-like_dom_sf"/>
</dbReference>
<keyword evidence="2" id="KW-0963">Cytoplasm</keyword>
<comment type="catalytic activity">
    <reaction evidence="5">
        <text>(5R)-5-hydroxy-L-lysine + GTP = (5R)-5-phosphooxy-L-lysine + GDP + H(+)</text>
        <dbReference type="Rhea" id="RHEA:19049"/>
        <dbReference type="ChEBI" id="CHEBI:15378"/>
        <dbReference type="ChEBI" id="CHEBI:37565"/>
        <dbReference type="ChEBI" id="CHEBI:57882"/>
        <dbReference type="ChEBI" id="CHEBI:58189"/>
        <dbReference type="ChEBI" id="CHEBI:58357"/>
        <dbReference type="EC" id="2.7.1.81"/>
    </reaction>
</comment>
<proteinExistence type="predicted"/>
<dbReference type="RefSeq" id="WP_327789231.1">
    <property type="nucleotide sequence ID" value="NZ_JARGEQ010000095.1"/>
</dbReference>
<name>A0AAP4D6U1_9PROT</name>
<keyword evidence="3" id="KW-0808">Transferase</keyword>
<gene>
    <name evidence="10" type="ORF">PZ740_10500</name>
</gene>
<sequence length="370" mass="40636">MSQHSMSSKGPSRFEGGLMENVARAFPDAVRLLTTPPPAVSEAQAASVAKEIYGVVASARLLAGERDRNFMLWAADGWRGVLKFYNSADDAATRDFQHGALLHIERSGHHSDVPRLVKTLAGEHEFRVRVGGASQVGIMISCIPGRGAGEFSSTPMLRRSIGRATAELAVALADYDHACARRVLLWDSMQVGHLRGFADSMPPSERTAWLSGFLDRFADGVHDAARALPQQVIHNDLSTCNVLVHNDRPGTVSGIIDFGDMAHAPTVNDLAITASYFMTGRGDPADELADFLEGYETARPLGEAEIALIPELIQARLATRVLLYQWRAMLFPENRAYILRNSEGAWRLVDRLRDIPPTDLLRSINARRRT</sequence>
<evidence type="ECO:0000256" key="4">
    <source>
        <dbReference type="ARBA" id="ARBA00022777"/>
    </source>
</evidence>
<keyword evidence="11" id="KW-1185">Reference proteome</keyword>
<dbReference type="GO" id="GO:0004672">
    <property type="term" value="F:protein kinase activity"/>
    <property type="evidence" value="ECO:0007669"/>
    <property type="project" value="InterPro"/>
</dbReference>
<evidence type="ECO:0000256" key="3">
    <source>
        <dbReference type="ARBA" id="ARBA00022679"/>
    </source>
</evidence>
<organism evidence="10 11">
    <name type="scientific">Marinimicrococcus flavescens</name>
    <dbReference type="NCBI Taxonomy" id="3031815"/>
    <lineage>
        <taxon>Bacteria</taxon>
        <taxon>Pseudomonadati</taxon>
        <taxon>Pseudomonadota</taxon>
        <taxon>Alphaproteobacteria</taxon>
        <taxon>Geminicoccales</taxon>
        <taxon>Geminicoccaceae</taxon>
        <taxon>Marinimicrococcus</taxon>
    </lineage>
</organism>
<comment type="caution">
    <text evidence="10">The sequence shown here is derived from an EMBL/GenBank/DDBJ whole genome shotgun (WGS) entry which is preliminary data.</text>
</comment>
<dbReference type="GO" id="GO:0047992">
    <property type="term" value="F:hydroxylysine kinase activity"/>
    <property type="evidence" value="ECO:0007669"/>
    <property type="project" value="UniProtKB-EC"/>
</dbReference>
<dbReference type="Gene3D" id="3.90.1200.10">
    <property type="match status" value="1"/>
</dbReference>
<evidence type="ECO:0000256" key="6">
    <source>
        <dbReference type="ARBA" id="ARBA00037368"/>
    </source>
</evidence>
<evidence type="ECO:0000256" key="1">
    <source>
        <dbReference type="ARBA" id="ARBA00004496"/>
    </source>
</evidence>
<dbReference type="PANTHER" id="PTHR21064">
    <property type="entry name" value="AMINOGLYCOSIDE PHOSPHOTRANSFERASE DOMAIN-CONTAINING PROTEIN-RELATED"/>
    <property type="match status" value="1"/>
</dbReference>
<dbReference type="GO" id="GO:0005737">
    <property type="term" value="C:cytoplasm"/>
    <property type="evidence" value="ECO:0007669"/>
    <property type="project" value="UniProtKB-SubCell"/>
</dbReference>
<comment type="subcellular location">
    <subcellularLocation>
        <location evidence="1">Cytoplasm</location>
    </subcellularLocation>
</comment>
<feature type="domain" description="Aminoglycoside phosphotransferase" evidence="9">
    <location>
        <begin position="61"/>
        <end position="300"/>
    </location>
</feature>
<evidence type="ECO:0000313" key="11">
    <source>
        <dbReference type="Proteomes" id="UP001301140"/>
    </source>
</evidence>
<evidence type="ECO:0000256" key="7">
    <source>
        <dbReference type="ARBA" id="ARBA00038873"/>
    </source>
</evidence>
<dbReference type="Pfam" id="PF01636">
    <property type="entry name" value="APH"/>
    <property type="match status" value="1"/>
</dbReference>
<evidence type="ECO:0000259" key="9">
    <source>
        <dbReference type="Pfam" id="PF01636"/>
    </source>
</evidence>
<keyword evidence="4" id="KW-0418">Kinase</keyword>
<protein>
    <recommendedName>
        <fullName evidence="8">Hydroxylysine kinase</fullName>
        <ecNumber evidence="7">2.7.1.81</ecNumber>
    </recommendedName>
</protein>
<dbReference type="EC" id="2.7.1.81" evidence="7"/>
<dbReference type="SUPFAM" id="SSF56112">
    <property type="entry name" value="Protein kinase-like (PK-like)"/>
    <property type="match status" value="1"/>
</dbReference>
<reference evidence="10 11" key="1">
    <citation type="submission" date="2023-03" db="EMBL/GenBank/DDBJ databases">
        <title>YIM 152171 draft genome.</title>
        <authorList>
            <person name="Yang Z."/>
        </authorList>
    </citation>
    <scope>NUCLEOTIDE SEQUENCE [LARGE SCALE GENOMIC DNA]</scope>
    <source>
        <strain evidence="10 11">YIM 152171</strain>
    </source>
</reference>
<dbReference type="InterPro" id="IPR008266">
    <property type="entry name" value="Tyr_kinase_AS"/>
</dbReference>
<accession>A0AAP4D6U1</accession>
<evidence type="ECO:0000313" key="10">
    <source>
        <dbReference type="EMBL" id="MDF1586811.1"/>
    </source>
</evidence>
<dbReference type="AlphaFoldDB" id="A0AAP4D6U1"/>
<comment type="function">
    <text evidence="6">Catalyzes the GTP-dependent phosphorylation of 5-hydroxy-L-lysine.</text>
</comment>
<evidence type="ECO:0000256" key="5">
    <source>
        <dbReference type="ARBA" id="ARBA00036820"/>
    </source>
</evidence>
<dbReference type="InterPro" id="IPR050249">
    <property type="entry name" value="Pseudomonas-type_ThrB"/>
</dbReference>
<evidence type="ECO:0000256" key="2">
    <source>
        <dbReference type="ARBA" id="ARBA00022490"/>
    </source>
</evidence>